<dbReference type="GO" id="GO:0005524">
    <property type="term" value="F:ATP binding"/>
    <property type="evidence" value="ECO:0007669"/>
    <property type="project" value="UniProtKB-UniRule"/>
</dbReference>
<protein>
    <recommendedName>
        <fullName evidence="7">Shikimate kinase</fullName>
        <shortName evidence="7">SK</shortName>
        <ecNumber evidence="7">2.7.1.71</ecNumber>
    </recommendedName>
</protein>
<keyword evidence="9" id="KW-1185">Reference proteome</keyword>
<keyword evidence="7" id="KW-0460">Magnesium</keyword>
<accession>A0A4Q9JTT5</accession>
<dbReference type="GO" id="GO:0000287">
    <property type="term" value="F:magnesium ion binding"/>
    <property type="evidence" value="ECO:0007669"/>
    <property type="project" value="UniProtKB-UniRule"/>
</dbReference>
<reference evidence="8 9" key="1">
    <citation type="submission" date="2018-07" db="EMBL/GenBank/DDBJ databases">
        <title>Campylobacter zealandensis sp. nov., isolated from birds and water in New Zealand.</title>
        <authorList>
            <person name="Wilkinson D.A."/>
            <person name="Biggs P.J."/>
            <person name="French N.P."/>
            <person name="Midwinter A.C."/>
        </authorList>
    </citation>
    <scope>NUCLEOTIDE SEQUENCE [LARGE SCALE GENOMIC DNA]</scope>
    <source>
        <strain evidence="8 9">B423b</strain>
    </source>
</reference>
<dbReference type="RefSeq" id="WP_131163714.1">
    <property type="nucleotide sequence ID" value="NZ_CP076657.1"/>
</dbReference>
<evidence type="ECO:0000256" key="2">
    <source>
        <dbReference type="ARBA" id="ARBA00022679"/>
    </source>
</evidence>
<keyword evidence="4 7" id="KW-0418">Kinase</keyword>
<dbReference type="PANTHER" id="PTHR21087:SF16">
    <property type="entry name" value="SHIKIMATE KINASE 1, CHLOROPLASTIC"/>
    <property type="match status" value="1"/>
</dbReference>
<evidence type="ECO:0000256" key="4">
    <source>
        <dbReference type="ARBA" id="ARBA00022777"/>
    </source>
</evidence>
<dbReference type="InterPro" id="IPR027417">
    <property type="entry name" value="P-loop_NTPase"/>
</dbReference>
<gene>
    <name evidence="7" type="primary">aroK</name>
    <name evidence="8" type="ORF">DU473_05035</name>
</gene>
<feature type="binding site" evidence="7">
    <location>
        <begin position="13"/>
        <end position="18"/>
    </location>
    <ligand>
        <name>ATP</name>
        <dbReference type="ChEBI" id="CHEBI:30616"/>
    </ligand>
</feature>
<dbReference type="Proteomes" id="UP000292583">
    <property type="component" value="Unassembled WGS sequence"/>
</dbReference>
<dbReference type="OrthoDB" id="9800332at2"/>
<comment type="subunit">
    <text evidence="7">Monomer.</text>
</comment>
<proteinExistence type="inferred from homology"/>
<feature type="binding site" evidence="7">
    <location>
        <position position="17"/>
    </location>
    <ligand>
        <name>Mg(2+)</name>
        <dbReference type="ChEBI" id="CHEBI:18420"/>
    </ligand>
</feature>
<evidence type="ECO:0000256" key="1">
    <source>
        <dbReference type="ARBA" id="ARBA00022605"/>
    </source>
</evidence>
<organism evidence="8 9">
    <name type="scientific">Campylobacter novaezeelandiae</name>
    <dbReference type="NCBI Taxonomy" id="2267891"/>
    <lineage>
        <taxon>Bacteria</taxon>
        <taxon>Pseudomonadati</taxon>
        <taxon>Campylobacterota</taxon>
        <taxon>Epsilonproteobacteria</taxon>
        <taxon>Campylobacterales</taxon>
        <taxon>Campylobacteraceae</taxon>
        <taxon>Campylobacter</taxon>
    </lineage>
</organism>
<dbReference type="GO" id="GO:0004765">
    <property type="term" value="F:shikimate kinase activity"/>
    <property type="evidence" value="ECO:0007669"/>
    <property type="project" value="UniProtKB-UniRule"/>
</dbReference>
<dbReference type="HAMAP" id="MF_00109">
    <property type="entry name" value="Shikimate_kinase"/>
    <property type="match status" value="1"/>
</dbReference>
<keyword evidence="1 7" id="KW-0028">Amino-acid biosynthesis</keyword>
<comment type="catalytic activity">
    <reaction evidence="7">
        <text>shikimate + ATP = 3-phosphoshikimate + ADP + H(+)</text>
        <dbReference type="Rhea" id="RHEA:13121"/>
        <dbReference type="ChEBI" id="CHEBI:15378"/>
        <dbReference type="ChEBI" id="CHEBI:30616"/>
        <dbReference type="ChEBI" id="CHEBI:36208"/>
        <dbReference type="ChEBI" id="CHEBI:145989"/>
        <dbReference type="ChEBI" id="CHEBI:456216"/>
        <dbReference type="EC" id="2.7.1.71"/>
    </reaction>
</comment>
<feature type="binding site" evidence="7">
    <location>
        <position position="117"/>
    </location>
    <ligand>
        <name>ATP</name>
        <dbReference type="ChEBI" id="CHEBI:30616"/>
    </ligand>
</feature>
<comment type="function">
    <text evidence="7">Catalyzes the specific phosphorylation of the 3-hydroxyl group of shikimic acid using ATP as a cosubstrate.</text>
</comment>
<comment type="cofactor">
    <cofactor evidence="7">
        <name>Mg(2+)</name>
        <dbReference type="ChEBI" id="CHEBI:18420"/>
    </cofactor>
    <text evidence="7">Binds 1 Mg(2+) ion per subunit.</text>
</comment>
<feature type="binding site" evidence="7">
    <location>
        <position position="133"/>
    </location>
    <ligand>
        <name>substrate</name>
    </ligand>
</feature>
<feature type="binding site" evidence="7">
    <location>
        <position position="35"/>
    </location>
    <ligand>
        <name>substrate</name>
    </ligand>
</feature>
<keyword evidence="6 7" id="KW-0057">Aromatic amino acid biosynthesis</keyword>
<name>A0A4Q9JTT5_9BACT</name>
<keyword evidence="7" id="KW-0963">Cytoplasm</keyword>
<dbReference type="Pfam" id="PF01202">
    <property type="entry name" value="SKI"/>
    <property type="match status" value="1"/>
</dbReference>
<keyword evidence="2 7" id="KW-0808">Transferase</keyword>
<evidence type="ECO:0000256" key="3">
    <source>
        <dbReference type="ARBA" id="ARBA00022741"/>
    </source>
</evidence>
<evidence type="ECO:0000313" key="8">
    <source>
        <dbReference type="EMBL" id="TBR80718.1"/>
    </source>
</evidence>
<feature type="binding site" evidence="7">
    <location>
        <position position="59"/>
    </location>
    <ligand>
        <name>substrate</name>
    </ligand>
</feature>
<dbReference type="PRINTS" id="PR01100">
    <property type="entry name" value="SHIKIMTKNASE"/>
</dbReference>
<dbReference type="SUPFAM" id="SSF52540">
    <property type="entry name" value="P-loop containing nucleoside triphosphate hydrolases"/>
    <property type="match status" value="1"/>
</dbReference>
<dbReference type="PANTHER" id="PTHR21087">
    <property type="entry name" value="SHIKIMATE KINASE"/>
    <property type="match status" value="1"/>
</dbReference>
<feature type="binding site" evidence="7">
    <location>
        <position position="81"/>
    </location>
    <ligand>
        <name>substrate</name>
    </ligand>
</feature>
<comment type="subcellular location">
    <subcellularLocation>
        <location evidence="7">Cytoplasm</location>
    </subcellularLocation>
</comment>
<keyword evidence="7" id="KW-0479">Metal-binding</keyword>
<dbReference type="EMBL" id="QPGR01000008">
    <property type="protein sequence ID" value="TBR80718.1"/>
    <property type="molecule type" value="Genomic_DNA"/>
</dbReference>
<dbReference type="InterPro" id="IPR000623">
    <property type="entry name" value="Shikimate_kinase/TSH1"/>
</dbReference>
<dbReference type="Gene3D" id="3.40.50.300">
    <property type="entry name" value="P-loop containing nucleotide triphosphate hydrolases"/>
    <property type="match status" value="1"/>
</dbReference>
<comment type="caution">
    <text evidence="8">The sequence shown here is derived from an EMBL/GenBank/DDBJ whole genome shotgun (WGS) entry which is preliminary data.</text>
</comment>
<sequence length="163" mass="19067">MKNENIVFIGFMGSGKSSLARALSQKMDKVYLDSDSLIEMKFQKSISEIFKIFGEEFFRKEEQKLAYLFSMIDNTVIATGGGFIHVPNFKSLGFCIYLRAEFDFLSKHLSLEEKNKRPLFCDEIKAKKLYNKRIKDYEKKADLIIDIENKNIKELLEEIIKRI</sequence>
<evidence type="ECO:0000313" key="9">
    <source>
        <dbReference type="Proteomes" id="UP000292583"/>
    </source>
</evidence>
<dbReference type="GO" id="GO:0008652">
    <property type="term" value="P:amino acid biosynthetic process"/>
    <property type="evidence" value="ECO:0007669"/>
    <property type="project" value="UniProtKB-KW"/>
</dbReference>
<comment type="caution">
    <text evidence="7">Lacks conserved residue(s) required for the propagation of feature annotation.</text>
</comment>
<dbReference type="InterPro" id="IPR031322">
    <property type="entry name" value="Shikimate/glucono_kinase"/>
</dbReference>
<keyword evidence="3 7" id="KW-0547">Nucleotide-binding</keyword>
<dbReference type="EC" id="2.7.1.71" evidence="7"/>
<evidence type="ECO:0000256" key="5">
    <source>
        <dbReference type="ARBA" id="ARBA00022840"/>
    </source>
</evidence>
<evidence type="ECO:0000256" key="7">
    <source>
        <dbReference type="HAMAP-Rule" id="MF_00109"/>
    </source>
</evidence>
<dbReference type="GO" id="GO:0009423">
    <property type="term" value="P:chorismate biosynthetic process"/>
    <property type="evidence" value="ECO:0007669"/>
    <property type="project" value="UniProtKB-UniRule"/>
</dbReference>
<comment type="pathway">
    <text evidence="7">Metabolic intermediate biosynthesis; chorismate biosynthesis; chorismate from D-erythrose 4-phosphate and phosphoenolpyruvate: step 5/7.</text>
</comment>
<dbReference type="GO" id="GO:0009073">
    <property type="term" value="P:aromatic amino acid family biosynthetic process"/>
    <property type="evidence" value="ECO:0007669"/>
    <property type="project" value="UniProtKB-KW"/>
</dbReference>
<evidence type="ECO:0000256" key="6">
    <source>
        <dbReference type="ARBA" id="ARBA00023141"/>
    </source>
</evidence>
<comment type="similarity">
    <text evidence="7">Belongs to the shikimate kinase family.</text>
</comment>
<keyword evidence="5 7" id="KW-0067">ATP-binding</keyword>
<dbReference type="GO" id="GO:0005829">
    <property type="term" value="C:cytosol"/>
    <property type="evidence" value="ECO:0007669"/>
    <property type="project" value="TreeGrafter"/>
</dbReference>
<dbReference type="CDD" id="cd00464">
    <property type="entry name" value="SK"/>
    <property type="match status" value="1"/>
</dbReference>
<dbReference type="AlphaFoldDB" id="A0A4Q9JTT5"/>
<dbReference type="UniPathway" id="UPA00053">
    <property type="reaction ID" value="UER00088"/>
</dbReference>